<evidence type="ECO:0000256" key="1">
    <source>
        <dbReference type="ARBA" id="ARBA00004613"/>
    </source>
</evidence>
<keyword evidence="2" id="KW-0964">Secreted</keyword>
<organism evidence="8 9">
    <name type="scientific">Trichostrongylus colubriformis</name>
    <name type="common">Black scour worm</name>
    <dbReference type="NCBI Taxonomy" id="6319"/>
    <lineage>
        <taxon>Eukaryota</taxon>
        <taxon>Metazoa</taxon>
        <taxon>Ecdysozoa</taxon>
        <taxon>Nematoda</taxon>
        <taxon>Chromadorea</taxon>
        <taxon>Rhabditida</taxon>
        <taxon>Rhabditina</taxon>
        <taxon>Rhabditomorpha</taxon>
        <taxon>Strongyloidea</taxon>
        <taxon>Trichostrongylidae</taxon>
        <taxon>Trichostrongylus</taxon>
    </lineage>
</organism>
<dbReference type="InterPro" id="IPR000716">
    <property type="entry name" value="Thyroglobulin_1"/>
</dbReference>
<evidence type="ECO:0000259" key="7">
    <source>
        <dbReference type="PROSITE" id="PS51162"/>
    </source>
</evidence>
<keyword evidence="3" id="KW-0677">Repeat</keyword>
<dbReference type="PROSITE" id="PS51162">
    <property type="entry name" value="THYROGLOBULIN_1_2"/>
    <property type="match status" value="1"/>
</dbReference>
<gene>
    <name evidence="8" type="ORF">GCK32_019860</name>
</gene>
<dbReference type="SUPFAM" id="SSF57610">
    <property type="entry name" value="Thyroglobulin type-1 domain"/>
    <property type="match status" value="1"/>
</dbReference>
<keyword evidence="4 5" id="KW-1015">Disulfide bond</keyword>
<protein>
    <recommendedName>
        <fullName evidence="7">Thyroglobulin type-1 domain-containing protein</fullName>
    </recommendedName>
</protein>
<dbReference type="CDD" id="cd00191">
    <property type="entry name" value="TY"/>
    <property type="match status" value="1"/>
</dbReference>
<evidence type="ECO:0000256" key="3">
    <source>
        <dbReference type="ARBA" id="ARBA00022737"/>
    </source>
</evidence>
<evidence type="ECO:0000313" key="8">
    <source>
        <dbReference type="EMBL" id="KAK5965994.1"/>
    </source>
</evidence>
<dbReference type="InterPro" id="IPR036857">
    <property type="entry name" value="Thyroglobulin_1_sf"/>
</dbReference>
<dbReference type="GO" id="GO:0008201">
    <property type="term" value="F:heparin binding"/>
    <property type="evidence" value="ECO:0007669"/>
    <property type="project" value="TreeGrafter"/>
</dbReference>
<dbReference type="AlphaFoldDB" id="A0AAN8EZD0"/>
<reference evidence="8 9" key="1">
    <citation type="submission" date="2019-10" db="EMBL/GenBank/DDBJ databases">
        <title>Assembly and Annotation for the nematode Trichostrongylus colubriformis.</title>
        <authorList>
            <person name="Martin J."/>
        </authorList>
    </citation>
    <scope>NUCLEOTIDE SEQUENCE [LARGE SCALE GENOMIC DNA]</scope>
    <source>
        <strain evidence="8">G859</strain>
        <tissue evidence="8">Whole worm</tissue>
    </source>
</reference>
<feature type="disulfide bond" evidence="5">
    <location>
        <begin position="21"/>
        <end position="28"/>
    </location>
</feature>
<dbReference type="GO" id="GO:0050840">
    <property type="term" value="F:extracellular matrix binding"/>
    <property type="evidence" value="ECO:0007669"/>
    <property type="project" value="TreeGrafter"/>
</dbReference>
<dbReference type="SMART" id="SM00211">
    <property type="entry name" value="TY"/>
    <property type="match status" value="1"/>
</dbReference>
<feature type="non-terminal residue" evidence="8">
    <location>
        <position position="108"/>
    </location>
</feature>
<dbReference type="Pfam" id="PF00086">
    <property type="entry name" value="Thyroglobulin_1"/>
    <property type="match status" value="1"/>
</dbReference>
<dbReference type="GO" id="GO:0005615">
    <property type="term" value="C:extracellular space"/>
    <property type="evidence" value="ECO:0007669"/>
    <property type="project" value="TreeGrafter"/>
</dbReference>
<dbReference type="EMBL" id="WIXE01024014">
    <property type="protein sequence ID" value="KAK5965994.1"/>
    <property type="molecule type" value="Genomic_DNA"/>
</dbReference>
<name>A0AAN8EZD0_TRICO</name>
<evidence type="ECO:0000256" key="5">
    <source>
        <dbReference type="PROSITE-ProRule" id="PRU00500"/>
    </source>
</evidence>
<dbReference type="Proteomes" id="UP001331761">
    <property type="component" value="Unassembled WGS sequence"/>
</dbReference>
<dbReference type="PANTHER" id="PTHR12352">
    <property type="entry name" value="SECRETED MODULAR CALCIUM-BINDING PROTEIN"/>
    <property type="match status" value="1"/>
</dbReference>
<feature type="region of interest" description="Disordered" evidence="6">
    <location>
        <begin position="41"/>
        <end position="81"/>
    </location>
</feature>
<comment type="caution">
    <text evidence="5">Lacks conserved residue(s) required for the propagation of feature annotation.</text>
</comment>
<keyword evidence="9" id="KW-1185">Reference proteome</keyword>
<comment type="subcellular location">
    <subcellularLocation>
        <location evidence="1">Secreted</location>
    </subcellularLocation>
</comment>
<evidence type="ECO:0000313" key="9">
    <source>
        <dbReference type="Proteomes" id="UP001331761"/>
    </source>
</evidence>
<dbReference type="GO" id="GO:0005604">
    <property type="term" value="C:basement membrane"/>
    <property type="evidence" value="ECO:0007669"/>
    <property type="project" value="TreeGrafter"/>
</dbReference>
<dbReference type="InterPro" id="IPR051950">
    <property type="entry name" value="Dev_reg/Prot_inhib"/>
</dbReference>
<proteinExistence type="predicted"/>
<dbReference type="Gene3D" id="4.10.800.10">
    <property type="entry name" value="Thyroglobulin type-1"/>
    <property type="match status" value="1"/>
</dbReference>
<comment type="caution">
    <text evidence="8">The sequence shown here is derived from an EMBL/GenBank/DDBJ whole genome shotgun (WGS) entry which is preliminary data.</text>
</comment>
<accession>A0AAN8EZD0</accession>
<sequence>MTIYVPTCSSTNPVNYLAVQCLEVPKYCWCVHPATGEPIPGTSMLEAKPQCAEEEPMPKSKQSRKNREISRDSGQNVGNLNVLGCSGKSRMRFLRRLVSAIKTEMIMT</sequence>
<evidence type="ECO:0000256" key="6">
    <source>
        <dbReference type="SAM" id="MobiDB-lite"/>
    </source>
</evidence>
<dbReference type="PANTHER" id="PTHR12352:SF30">
    <property type="entry name" value="FI05255P"/>
    <property type="match status" value="1"/>
</dbReference>
<evidence type="ECO:0000256" key="2">
    <source>
        <dbReference type="ARBA" id="ARBA00022525"/>
    </source>
</evidence>
<evidence type="ECO:0000256" key="4">
    <source>
        <dbReference type="ARBA" id="ARBA00023157"/>
    </source>
</evidence>
<feature type="domain" description="Thyroglobulin type-1" evidence="7">
    <location>
        <begin position="1"/>
        <end position="51"/>
    </location>
</feature>
<dbReference type="GO" id="GO:0030198">
    <property type="term" value="P:extracellular matrix organization"/>
    <property type="evidence" value="ECO:0007669"/>
    <property type="project" value="TreeGrafter"/>
</dbReference>